<protein>
    <submittedName>
        <fullName evidence="10">Spore germination protein KC</fullName>
    </submittedName>
</protein>
<evidence type="ECO:0000256" key="1">
    <source>
        <dbReference type="ARBA" id="ARBA00004635"/>
    </source>
</evidence>
<evidence type="ECO:0000256" key="3">
    <source>
        <dbReference type="ARBA" id="ARBA00022544"/>
    </source>
</evidence>
<feature type="domain" description="Spore germination protein N-terminal" evidence="9">
    <location>
        <begin position="22"/>
        <end position="194"/>
    </location>
</feature>
<dbReference type="Gene3D" id="6.20.190.10">
    <property type="entry name" value="Nutrient germinant receptor protein C, domain 1"/>
    <property type="match status" value="1"/>
</dbReference>
<keyword evidence="11" id="KW-1185">Reference proteome</keyword>
<dbReference type="PANTHER" id="PTHR35789:SF1">
    <property type="entry name" value="SPORE GERMINATION PROTEIN B3"/>
    <property type="match status" value="1"/>
</dbReference>
<comment type="similarity">
    <text evidence="2">Belongs to the GerABKC lipoprotein family.</text>
</comment>
<evidence type="ECO:0000313" key="11">
    <source>
        <dbReference type="Proteomes" id="UP000198304"/>
    </source>
</evidence>
<proteinExistence type="inferred from homology"/>
<organism evidence="10 11">
    <name type="scientific">Anaerovirgula multivorans</name>
    <dbReference type="NCBI Taxonomy" id="312168"/>
    <lineage>
        <taxon>Bacteria</taxon>
        <taxon>Bacillati</taxon>
        <taxon>Bacillota</taxon>
        <taxon>Clostridia</taxon>
        <taxon>Peptostreptococcales</taxon>
        <taxon>Natronincolaceae</taxon>
        <taxon>Anaerovirgula</taxon>
    </lineage>
</organism>
<evidence type="ECO:0000259" key="9">
    <source>
        <dbReference type="Pfam" id="PF25198"/>
    </source>
</evidence>
<dbReference type="InterPro" id="IPR008844">
    <property type="entry name" value="Spore_GerAC-like"/>
</dbReference>
<keyword evidence="4" id="KW-0732">Signal</keyword>
<keyword evidence="5" id="KW-0472">Membrane</keyword>
<keyword evidence="3" id="KW-0309">Germination</keyword>
<dbReference type="InterPro" id="IPR057336">
    <property type="entry name" value="GerAC_N"/>
</dbReference>
<dbReference type="InterPro" id="IPR046953">
    <property type="entry name" value="Spore_GerAC-like_C"/>
</dbReference>
<dbReference type="Gene3D" id="3.30.300.210">
    <property type="entry name" value="Nutrient germinant receptor protein C, domain 3"/>
    <property type="match status" value="1"/>
</dbReference>
<keyword evidence="6" id="KW-0564">Palmitate</keyword>
<dbReference type="Proteomes" id="UP000198304">
    <property type="component" value="Unassembled WGS sequence"/>
</dbReference>
<accession>A0A239EP32</accession>
<dbReference type="RefSeq" id="WP_089283146.1">
    <property type="nucleotide sequence ID" value="NZ_FZOJ01000010.1"/>
</dbReference>
<evidence type="ECO:0000256" key="4">
    <source>
        <dbReference type="ARBA" id="ARBA00022729"/>
    </source>
</evidence>
<evidence type="ECO:0000256" key="5">
    <source>
        <dbReference type="ARBA" id="ARBA00023136"/>
    </source>
</evidence>
<evidence type="ECO:0000313" key="10">
    <source>
        <dbReference type="EMBL" id="SNS45624.1"/>
    </source>
</evidence>
<dbReference type="Pfam" id="PF25198">
    <property type="entry name" value="Spore_GerAC_N"/>
    <property type="match status" value="1"/>
</dbReference>
<sequence length="385" mass="43529">MKKILLFIIIILQIITLPGCWNQREINDLVIALALGVDIIEDKQIQLTVQAVIPRKLGRDGVEGSAAVTYTETGKTIFEALRKVATVSSHKIYIGHIQLIVFGESVAMEGIQRTIDFLERDHEFRRQAVPIVSKGMSAKELLEIESIYEALPAVHIVNALKNNEHVGFSRNLILMDAFEEYNTIGHHLVLGTISKAEKENPQYIRDLHIQGTGVFGKDRLIGYLGPYETRGYLWIVGEVKGGILVVPPRGKPDELIGMEIINAESKMDVEIVDGQMVLKVHIKEEGNIGDQQNPKDHTDPAGLLHLQREKEKLIRMEVTRVFDIAQNDFQVDFFGFGELVYRKYPKLWKEIQEDWDEIFTNCPIEITVEAKVERTGQILAPSISD</sequence>
<evidence type="ECO:0000256" key="7">
    <source>
        <dbReference type="ARBA" id="ARBA00023288"/>
    </source>
</evidence>
<keyword evidence="7" id="KW-0449">Lipoprotein</keyword>
<reference evidence="10 11" key="1">
    <citation type="submission" date="2017-06" db="EMBL/GenBank/DDBJ databases">
        <authorList>
            <person name="Kim H.J."/>
            <person name="Triplett B.A."/>
        </authorList>
    </citation>
    <scope>NUCLEOTIDE SEQUENCE [LARGE SCALE GENOMIC DNA]</scope>
    <source>
        <strain evidence="10 11">SCA</strain>
    </source>
</reference>
<dbReference type="EMBL" id="FZOJ01000010">
    <property type="protein sequence ID" value="SNS45624.1"/>
    <property type="molecule type" value="Genomic_DNA"/>
</dbReference>
<dbReference type="OrthoDB" id="9816067at2"/>
<dbReference type="AlphaFoldDB" id="A0A239EP32"/>
<evidence type="ECO:0000256" key="6">
    <source>
        <dbReference type="ARBA" id="ARBA00023139"/>
    </source>
</evidence>
<dbReference type="InterPro" id="IPR038501">
    <property type="entry name" value="Spore_GerAC_C_sf"/>
</dbReference>
<dbReference type="GO" id="GO:0016020">
    <property type="term" value="C:membrane"/>
    <property type="evidence" value="ECO:0007669"/>
    <property type="project" value="UniProtKB-SubCell"/>
</dbReference>
<gene>
    <name evidence="10" type="ORF">SAMN05446037_1010107</name>
</gene>
<comment type="subcellular location">
    <subcellularLocation>
        <location evidence="1">Membrane</location>
        <topology evidence="1">Lipid-anchor</topology>
    </subcellularLocation>
</comment>
<dbReference type="PANTHER" id="PTHR35789">
    <property type="entry name" value="SPORE GERMINATION PROTEIN B3"/>
    <property type="match status" value="1"/>
</dbReference>
<dbReference type="NCBIfam" id="TIGR02887">
    <property type="entry name" value="spore_ger_x_C"/>
    <property type="match status" value="1"/>
</dbReference>
<dbReference type="GO" id="GO:0009847">
    <property type="term" value="P:spore germination"/>
    <property type="evidence" value="ECO:0007669"/>
    <property type="project" value="InterPro"/>
</dbReference>
<evidence type="ECO:0000256" key="2">
    <source>
        <dbReference type="ARBA" id="ARBA00007886"/>
    </source>
</evidence>
<evidence type="ECO:0000259" key="8">
    <source>
        <dbReference type="Pfam" id="PF05504"/>
    </source>
</evidence>
<name>A0A239EP32_9FIRM</name>
<dbReference type="Pfam" id="PF05504">
    <property type="entry name" value="Spore_GerAC"/>
    <property type="match status" value="1"/>
</dbReference>
<feature type="domain" description="Spore germination GerAC-like C-terminal" evidence="8">
    <location>
        <begin position="210"/>
        <end position="376"/>
    </location>
</feature>